<gene>
    <name evidence="2" type="ORF">D1224_10655</name>
</gene>
<reference evidence="2 3" key="1">
    <citation type="submission" date="2018-08" db="EMBL/GenBank/DDBJ databases">
        <title>Henriciella mobilis sp. nov., isolated from seawater.</title>
        <authorList>
            <person name="Cheng H."/>
            <person name="Wu Y.-H."/>
            <person name="Xu X.-W."/>
            <person name="Guo L.-L."/>
        </authorList>
    </citation>
    <scope>NUCLEOTIDE SEQUENCE [LARGE SCALE GENOMIC DNA]</scope>
    <source>
        <strain evidence="2 3">CCUG66934</strain>
    </source>
</reference>
<dbReference type="EMBL" id="QWGB01000005">
    <property type="protein sequence ID" value="RIJ24658.1"/>
    <property type="molecule type" value="Genomic_DNA"/>
</dbReference>
<proteinExistence type="predicted"/>
<evidence type="ECO:0000313" key="3">
    <source>
        <dbReference type="Proteomes" id="UP000265431"/>
    </source>
</evidence>
<comment type="caution">
    <text evidence="2">The sequence shown here is derived from an EMBL/GenBank/DDBJ whole genome shotgun (WGS) entry which is preliminary data.</text>
</comment>
<feature type="coiled-coil region" evidence="1">
    <location>
        <begin position="273"/>
        <end position="300"/>
    </location>
</feature>
<accession>A0A399R0G1</accession>
<evidence type="ECO:0000313" key="2">
    <source>
        <dbReference type="EMBL" id="RIJ24658.1"/>
    </source>
</evidence>
<dbReference type="OrthoDB" id="9777694at2"/>
<keyword evidence="1" id="KW-0175">Coiled coil</keyword>
<evidence type="ECO:0000256" key="1">
    <source>
        <dbReference type="SAM" id="Coils"/>
    </source>
</evidence>
<sequence length="384" mass="44603">MTAEKRYTREELYDLVWTKPVSLLAPKLGISDRGLTKICDRHEIPTPGRGYWAKLEANKRVRKTPLPQTDSPAPRYIYIRATEQPSDPAMGAKAQAEDIERELSPVEIPRTFHSLHPIVAEWVAAHKQDQARQLRESRNRRNDWFAPRLREDLTERDRYRFLVTSAFLKAMEKLGASAKSGELRGKPALVICGETVECTIIEKMLQKHVQSHDQGWTAWPEFFNSNLAPSGFLRFTINSWSFSGRDFIETESRRAEDLLPKFIAHVMATGPLLVEQRKAREEWQRQFEKEQAERAEKERLARLDARRWEAFREMARNWEDSTRLRGFIGALQQAPKQHTLSAGEQDLETWIRWAEEKLMQMDPLAQGLESVLSKLEVCDSSDRY</sequence>
<protein>
    <submittedName>
        <fullName evidence="2">Uncharacterized protein</fullName>
    </submittedName>
</protein>
<dbReference type="AlphaFoldDB" id="A0A399R0G1"/>
<organism evidence="2 3">
    <name type="scientific">Henriciella barbarensis</name>
    <dbReference type="NCBI Taxonomy" id="86342"/>
    <lineage>
        <taxon>Bacteria</taxon>
        <taxon>Pseudomonadati</taxon>
        <taxon>Pseudomonadota</taxon>
        <taxon>Alphaproteobacteria</taxon>
        <taxon>Hyphomonadales</taxon>
        <taxon>Hyphomonadaceae</taxon>
        <taxon>Henriciella</taxon>
    </lineage>
</organism>
<dbReference type="RefSeq" id="WP_119379847.1">
    <property type="nucleotide sequence ID" value="NZ_QWGB01000005.1"/>
</dbReference>
<keyword evidence="3" id="KW-1185">Reference proteome</keyword>
<dbReference type="Proteomes" id="UP000265431">
    <property type="component" value="Unassembled WGS sequence"/>
</dbReference>
<name>A0A399R0G1_9PROT</name>